<dbReference type="EMBL" id="QGGO01000037">
    <property type="protein sequence ID" value="PWK17171.1"/>
    <property type="molecule type" value="Genomic_DNA"/>
</dbReference>
<gene>
    <name evidence="1" type="ORF">LV89_04457</name>
</gene>
<evidence type="ECO:0000313" key="1">
    <source>
        <dbReference type="EMBL" id="PWK17171.1"/>
    </source>
</evidence>
<proteinExistence type="predicted"/>
<organism evidence="1 2">
    <name type="scientific">Arcicella aurantiaca</name>
    <dbReference type="NCBI Taxonomy" id="591202"/>
    <lineage>
        <taxon>Bacteria</taxon>
        <taxon>Pseudomonadati</taxon>
        <taxon>Bacteroidota</taxon>
        <taxon>Cytophagia</taxon>
        <taxon>Cytophagales</taxon>
        <taxon>Flectobacillaceae</taxon>
        <taxon>Arcicella</taxon>
    </lineage>
</organism>
<dbReference type="Proteomes" id="UP000245489">
    <property type="component" value="Unassembled WGS sequence"/>
</dbReference>
<dbReference type="AlphaFoldDB" id="A0A316DG40"/>
<sequence length="155" mass="18408">MKKLIIIFIVILVILSFYKLGKVFSSGSYPYSEIFEVNMSDSSLIKKVEIFKQKNPTFNAPSVTELTDNNSVTGNRYICYFYYKEENQIILTWIKAIDEKQTQFAIVSINDGLELGKWKELNKDYDYFETIKEREKFEKRILQPMQISFKRKSFF</sequence>
<accession>A0A316DG40</accession>
<evidence type="ECO:0000313" key="2">
    <source>
        <dbReference type="Proteomes" id="UP000245489"/>
    </source>
</evidence>
<comment type="caution">
    <text evidence="1">The sequence shown here is derived from an EMBL/GenBank/DDBJ whole genome shotgun (WGS) entry which is preliminary data.</text>
</comment>
<protein>
    <submittedName>
        <fullName evidence="1">Uncharacterized protein</fullName>
    </submittedName>
</protein>
<name>A0A316DG40_9BACT</name>
<reference evidence="1 2" key="1">
    <citation type="submission" date="2018-05" db="EMBL/GenBank/DDBJ databases">
        <title>Genomic Encyclopedia of Archaeal and Bacterial Type Strains, Phase II (KMG-II): from individual species to whole genera.</title>
        <authorList>
            <person name="Goeker M."/>
        </authorList>
    </citation>
    <scope>NUCLEOTIDE SEQUENCE [LARGE SCALE GENOMIC DNA]</scope>
    <source>
        <strain evidence="1 2">DSM 22214</strain>
    </source>
</reference>
<keyword evidence="2" id="KW-1185">Reference proteome</keyword>